<proteinExistence type="predicted"/>
<dbReference type="OrthoDB" id="189997at2759"/>
<name>A0A3A2ZVS4_9EURO</name>
<feature type="compositionally biased region" description="Polar residues" evidence="1">
    <location>
        <begin position="58"/>
        <end position="72"/>
    </location>
</feature>
<gene>
    <name evidence="2" type="ORF">PHISCL_00855</name>
</gene>
<dbReference type="Proteomes" id="UP000266188">
    <property type="component" value="Unassembled WGS sequence"/>
</dbReference>
<sequence>MLIRCPSGWCTKGPYVRFSIGLIEDSTNYERRYIATLESRIQTLENQLRAKDSAVSPERNQPGSTPEISLSETHSRRRDAPVIDHVDFGSPIQKRGNSSSGITVLDMLHDRAFSSDLKREDLPVLPSSHRARDLVDTVYFYTQARYCIIDWIQLREWHRDREAIAYSSTESPVTSQIGA</sequence>
<comment type="caution">
    <text evidence="2">The sequence shown here is derived from an EMBL/GenBank/DDBJ whole genome shotgun (WGS) entry which is preliminary data.</text>
</comment>
<protein>
    <submittedName>
        <fullName evidence="2">Uncharacterized protein</fullName>
    </submittedName>
</protein>
<reference evidence="3" key="1">
    <citation type="submission" date="2017-02" db="EMBL/GenBank/DDBJ databases">
        <authorList>
            <person name="Tafer H."/>
            <person name="Lopandic K."/>
        </authorList>
    </citation>
    <scope>NUCLEOTIDE SEQUENCE [LARGE SCALE GENOMIC DNA]</scope>
    <source>
        <strain evidence="3">CBS 366.77</strain>
    </source>
</reference>
<dbReference type="AlphaFoldDB" id="A0A3A2ZVS4"/>
<evidence type="ECO:0000313" key="3">
    <source>
        <dbReference type="Proteomes" id="UP000266188"/>
    </source>
</evidence>
<accession>A0A3A2ZVS4</accession>
<feature type="region of interest" description="Disordered" evidence="1">
    <location>
        <begin position="48"/>
        <end position="77"/>
    </location>
</feature>
<evidence type="ECO:0000313" key="2">
    <source>
        <dbReference type="EMBL" id="RJE26830.1"/>
    </source>
</evidence>
<keyword evidence="3" id="KW-1185">Reference proteome</keyword>
<dbReference type="EMBL" id="MVGC01000014">
    <property type="protein sequence ID" value="RJE26830.1"/>
    <property type="molecule type" value="Genomic_DNA"/>
</dbReference>
<evidence type="ECO:0000256" key="1">
    <source>
        <dbReference type="SAM" id="MobiDB-lite"/>
    </source>
</evidence>
<organism evidence="2 3">
    <name type="scientific">Aspergillus sclerotialis</name>
    <dbReference type="NCBI Taxonomy" id="2070753"/>
    <lineage>
        <taxon>Eukaryota</taxon>
        <taxon>Fungi</taxon>
        <taxon>Dikarya</taxon>
        <taxon>Ascomycota</taxon>
        <taxon>Pezizomycotina</taxon>
        <taxon>Eurotiomycetes</taxon>
        <taxon>Eurotiomycetidae</taxon>
        <taxon>Eurotiales</taxon>
        <taxon>Aspergillaceae</taxon>
        <taxon>Aspergillus</taxon>
        <taxon>Aspergillus subgen. Polypaecilum</taxon>
    </lineage>
</organism>